<organism evidence="2 3">
    <name type="scientific">Magnaporthiopsis poae (strain ATCC 64411 / 73-15)</name>
    <name type="common">Kentucky bluegrass fungus</name>
    <name type="synonym">Magnaporthe poae</name>
    <dbReference type="NCBI Taxonomy" id="644358"/>
    <lineage>
        <taxon>Eukaryota</taxon>
        <taxon>Fungi</taxon>
        <taxon>Dikarya</taxon>
        <taxon>Ascomycota</taxon>
        <taxon>Pezizomycotina</taxon>
        <taxon>Sordariomycetes</taxon>
        <taxon>Sordariomycetidae</taxon>
        <taxon>Magnaporthales</taxon>
        <taxon>Magnaporthaceae</taxon>
        <taxon>Magnaporthiopsis</taxon>
    </lineage>
</organism>
<dbReference type="Proteomes" id="UP000011715">
    <property type="component" value="Unassembled WGS sequence"/>
</dbReference>
<protein>
    <submittedName>
        <fullName evidence="1 2">Uncharacterized protein</fullName>
    </submittedName>
</protein>
<keyword evidence="3" id="KW-1185">Reference proteome</keyword>
<name>A0A0C4EC89_MAGP6</name>
<sequence length="940" mass="105072">MAGQLSNTVLDLTIRPRSLDGSMESLRRIKTQKLVRAAAGLDASGVTGPDMTIDLRLIQPRETYGEFHMDITTTHERPVVFVGKIIVCAAHCANNVNIRQIDPRIARPPSLPYMPYLGASDMLQGPSELTMLDIWVPRSKIKVHVVGPGRGNDRVRALKRRLLDFRDVIAGSTPGNDEQMLLEVWLTNEMPRLPNRVDDVNKILAMIHTAIRTNPHASQDLVGPRRDHHAQIKQLRLEESSARLEVEEAARGGAEGPEPARTHFRDAADLATGLGIAEMGEQQFRLARQKIRANVYVAAYGVPTKDGNDDDGNYDVYVLYVCSDWPDLLPRVGEQCEIDLQWNRYNKPAPVDESRLTPEAKADIISNYLCLAMDRAMHRYEAYSHGFLRYIIISFARVLNEEPTVLAEYLKGSPVEYFGLHANAYTYKYMDVVKWYVEGGRADDVRRKGVVGWARTHINGLRLPDFDCPPTFKARRVRMEGDRLPKLVDAAFLAYAPRHLETRPDGTISDTPVRFAGLPLLRDDDSWPDVLKKKEENPRFLKGRIVQPAHEPQLVASLWGINGAAAATKRKNDWGECLLGWSDRWSDFVSFRMENYMDAIPRMINSQGGSNAIEARLYKLMDALQRNQKYVLSANNHPCGLVNIRGGTTGQRQEAVAVLLVAAAVLLRQAKDKGKSDDLSRLMVVCPDAAEADKQALCLHKKPEDVDKGQYAVIRMSAGLPPHHRYTGEMDLYDEQLYLPVVGVPRRLGRVVNMASPGRVNHGVDLSLGERVLQDFATRRGDLHDLPDRTFPRLRGVEVDNRALLGARKEIADHHFNVLSRSHVIVATPTELYELRQAFPSVCMDVGVLAAMDAGKMTEAEWLVAMHACTMAKMRVMEGSVADKPASALSVRDGIISRLAPGSYQARRHLERAKAWTTQMGVSPLKRASDADAAFIDLDD</sequence>
<gene>
    <name evidence="1" type="ORF">MAPG_10303</name>
</gene>
<dbReference type="EMBL" id="GL876975">
    <property type="protein sequence ID" value="KLU90449.1"/>
    <property type="molecule type" value="Genomic_DNA"/>
</dbReference>
<evidence type="ECO:0000313" key="2">
    <source>
        <dbReference type="EnsemblFungi" id="MAPG_10303T0"/>
    </source>
</evidence>
<reference evidence="1" key="3">
    <citation type="submission" date="2011-03" db="EMBL/GenBank/DDBJ databases">
        <title>Annotation of Magnaporthe poae ATCC 64411.</title>
        <authorList>
            <person name="Ma L.-J."/>
            <person name="Dead R."/>
            <person name="Young S.K."/>
            <person name="Zeng Q."/>
            <person name="Gargeya S."/>
            <person name="Fitzgerald M."/>
            <person name="Haas B."/>
            <person name="Abouelleil A."/>
            <person name="Alvarado L."/>
            <person name="Arachchi H.M."/>
            <person name="Berlin A."/>
            <person name="Brown A."/>
            <person name="Chapman S.B."/>
            <person name="Chen Z."/>
            <person name="Dunbar C."/>
            <person name="Freedman E."/>
            <person name="Gearin G."/>
            <person name="Gellesch M."/>
            <person name="Goldberg J."/>
            <person name="Griggs A."/>
            <person name="Gujja S."/>
            <person name="Heiman D."/>
            <person name="Howarth C."/>
            <person name="Larson L."/>
            <person name="Lui A."/>
            <person name="MacDonald P.J.P."/>
            <person name="Mehta T."/>
            <person name="Montmayeur A."/>
            <person name="Murphy C."/>
            <person name="Neiman D."/>
            <person name="Pearson M."/>
            <person name="Priest M."/>
            <person name="Roberts A."/>
            <person name="Saif S."/>
            <person name="Shea T."/>
            <person name="Shenoy N."/>
            <person name="Sisk P."/>
            <person name="Stolte C."/>
            <person name="Sykes S."/>
            <person name="Yandava C."/>
            <person name="Wortman J."/>
            <person name="Nusbaum C."/>
            <person name="Birren B."/>
        </authorList>
    </citation>
    <scope>NUCLEOTIDE SEQUENCE</scope>
    <source>
        <strain evidence="1">ATCC 64411</strain>
    </source>
</reference>
<reference evidence="1" key="1">
    <citation type="submission" date="2010-05" db="EMBL/GenBank/DDBJ databases">
        <title>The Genome Sequence of Magnaporthe poae strain ATCC 64411.</title>
        <authorList>
            <consortium name="The Broad Institute Genome Sequencing Platform"/>
            <consortium name="Broad Institute Genome Sequencing Center for Infectious Disease"/>
            <person name="Ma L.-J."/>
            <person name="Dead R."/>
            <person name="Young S."/>
            <person name="Zeng Q."/>
            <person name="Koehrsen M."/>
            <person name="Alvarado L."/>
            <person name="Berlin A."/>
            <person name="Chapman S.B."/>
            <person name="Chen Z."/>
            <person name="Freedman E."/>
            <person name="Gellesch M."/>
            <person name="Goldberg J."/>
            <person name="Griggs A."/>
            <person name="Gujja S."/>
            <person name="Heilman E.R."/>
            <person name="Heiman D."/>
            <person name="Hepburn T."/>
            <person name="Howarth C."/>
            <person name="Jen D."/>
            <person name="Larson L."/>
            <person name="Mehta T."/>
            <person name="Neiman D."/>
            <person name="Pearson M."/>
            <person name="Roberts A."/>
            <person name="Saif S."/>
            <person name="Shea T."/>
            <person name="Shenoy N."/>
            <person name="Sisk P."/>
            <person name="Stolte C."/>
            <person name="Sykes S."/>
            <person name="Walk T."/>
            <person name="White J."/>
            <person name="Yandava C."/>
            <person name="Haas B."/>
            <person name="Nusbaum C."/>
            <person name="Birren B."/>
        </authorList>
    </citation>
    <scope>NUCLEOTIDE SEQUENCE</scope>
    <source>
        <strain evidence="1">ATCC 64411</strain>
    </source>
</reference>
<evidence type="ECO:0000313" key="3">
    <source>
        <dbReference type="Proteomes" id="UP000011715"/>
    </source>
</evidence>
<dbReference type="EnsemblFungi" id="MAPG_10303T0">
    <property type="protein sequence ID" value="MAPG_10303T0"/>
    <property type="gene ID" value="MAPG_10303"/>
</dbReference>
<dbReference type="VEuPathDB" id="FungiDB:MAPG_10303"/>
<reference evidence="2" key="5">
    <citation type="submission" date="2015-06" db="UniProtKB">
        <authorList>
            <consortium name="EnsemblFungi"/>
        </authorList>
    </citation>
    <scope>IDENTIFICATION</scope>
    <source>
        <strain evidence="2">ATCC 64411</strain>
    </source>
</reference>
<evidence type="ECO:0000313" key="1">
    <source>
        <dbReference type="EMBL" id="KLU90449.1"/>
    </source>
</evidence>
<dbReference type="AlphaFoldDB" id="A0A0C4EC89"/>
<accession>A0A0C4EC89</accession>
<proteinExistence type="predicted"/>
<reference evidence="3" key="2">
    <citation type="submission" date="2010-05" db="EMBL/GenBank/DDBJ databases">
        <title>The genome sequence of Magnaporthe poae strain ATCC 64411.</title>
        <authorList>
            <person name="Ma L.-J."/>
            <person name="Dead R."/>
            <person name="Young S."/>
            <person name="Zeng Q."/>
            <person name="Koehrsen M."/>
            <person name="Alvarado L."/>
            <person name="Berlin A."/>
            <person name="Chapman S.B."/>
            <person name="Chen Z."/>
            <person name="Freedman E."/>
            <person name="Gellesch M."/>
            <person name="Goldberg J."/>
            <person name="Griggs A."/>
            <person name="Gujja S."/>
            <person name="Heilman E.R."/>
            <person name="Heiman D."/>
            <person name="Hepburn T."/>
            <person name="Howarth C."/>
            <person name="Jen D."/>
            <person name="Larson L."/>
            <person name="Mehta T."/>
            <person name="Neiman D."/>
            <person name="Pearson M."/>
            <person name="Roberts A."/>
            <person name="Saif S."/>
            <person name="Shea T."/>
            <person name="Shenoy N."/>
            <person name="Sisk P."/>
            <person name="Stolte C."/>
            <person name="Sykes S."/>
            <person name="Walk T."/>
            <person name="White J."/>
            <person name="Yandava C."/>
            <person name="Haas B."/>
            <person name="Nusbaum C."/>
            <person name="Birren B."/>
        </authorList>
    </citation>
    <scope>NUCLEOTIDE SEQUENCE [LARGE SCALE GENOMIC DNA]</scope>
    <source>
        <strain evidence="3">ATCC 64411 / 73-15</strain>
    </source>
</reference>
<reference evidence="2" key="4">
    <citation type="journal article" date="2015" name="G3 (Bethesda)">
        <title>Genome sequences of three phytopathogenic species of the Magnaporthaceae family of fungi.</title>
        <authorList>
            <person name="Okagaki L.H."/>
            <person name="Nunes C.C."/>
            <person name="Sailsbery J."/>
            <person name="Clay B."/>
            <person name="Brown D."/>
            <person name="John T."/>
            <person name="Oh Y."/>
            <person name="Young N."/>
            <person name="Fitzgerald M."/>
            <person name="Haas B.J."/>
            <person name="Zeng Q."/>
            <person name="Young S."/>
            <person name="Adiconis X."/>
            <person name="Fan L."/>
            <person name="Levin J.Z."/>
            <person name="Mitchell T.K."/>
            <person name="Okubara P.A."/>
            <person name="Farman M.L."/>
            <person name="Kohn L.M."/>
            <person name="Birren B."/>
            <person name="Ma L.-J."/>
            <person name="Dean R.A."/>
        </authorList>
    </citation>
    <scope>NUCLEOTIDE SEQUENCE</scope>
    <source>
        <strain evidence="2">ATCC 64411 / 73-15</strain>
    </source>
</reference>
<dbReference type="EMBL" id="ADBL01002304">
    <property type="status" value="NOT_ANNOTATED_CDS"/>
    <property type="molecule type" value="Genomic_DNA"/>
</dbReference>